<feature type="domain" description="SET" evidence="6">
    <location>
        <begin position="273"/>
        <end position="407"/>
    </location>
</feature>
<dbReference type="SUPFAM" id="SSF57903">
    <property type="entry name" value="FYVE/PHD zinc finger"/>
    <property type="match status" value="1"/>
</dbReference>
<keyword evidence="4" id="KW-0156">Chromatin regulator</keyword>
<evidence type="ECO:0000256" key="2">
    <source>
        <dbReference type="ARBA" id="ARBA00022771"/>
    </source>
</evidence>
<dbReference type="Proteomes" id="UP000028045">
    <property type="component" value="Unassembled WGS sequence"/>
</dbReference>
<feature type="compositionally biased region" description="Polar residues" evidence="5">
    <location>
        <begin position="500"/>
        <end position="513"/>
    </location>
</feature>
<evidence type="ECO:0000259" key="6">
    <source>
        <dbReference type="PROSITE" id="PS50280"/>
    </source>
</evidence>
<dbReference type="SMART" id="SM00249">
    <property type="entry name" value="PHD"/>
    <property type="match status" value="1"/>
</dbReference>
<evidence type="ECO:0000256" key="5">
    <source>
        <dbReference type="SAM" id="MobiDB-lite"/>
    </source>
</evidence>
<dbReference type="PROSITE" id="PS50280">
    <property type="entry name" value="SET"/>
    <property type="match status" value="1"/>
</dbReference>
<feature type="compositionally biased region" description="Basic and acidic residues" evidence="5">
    <location>
        <begin position="560"/>
        <end position="579"/>
    </location>
</feature>
<reference evidence="7 8" key="1">
    <citation type="journal article" date="2014" name="BMC Genomics">
        <title>Comparative genome sequencing reveals chemotype-specific gene clusters in the toxigenic black mold Stachybotrys.</title>
        <authorList>
            <person name="Semeiks J."/>
            <person name="Borek D."/>
            <person name="Otwinowski Z."/>
            <person name="Grishin N.V."/>
        </authorList>
    </citation>
    <scope>NUCLEOTIDE SEQUENCE [LARGE SCALE GENOMIC DNA]</scope>
    <source>
        <strain evidence="8">CBS 109288 / IBT 7711</strain>
    </source>
</reference>
<feature type="compositionally biased region" description="Basic and acidic residues" evidence="5">
    <location>
        <begin position="522"/>
        <end position="532"/>
    </location>
</feature>
<feature type="compositionally biased region" description="Polar residues" evidence="5">
    <location>
        <begin position="611"/>
        <end position="635"/>
    </location>
</feature>
<proteinExistence type="predicted"/>
<dbReference type="CDD" id="cd15570">
    <property type="entry name" value="PHD_Bye1p_SIZ1_like"/>
    <property type="match status" value="1"/>
</dbReference>
<feature type="compositionally biased region" description="Pro residues" evidence="5">
    <location>
        <begin position="197"/>
        <end position="206"/>
    </location>
</feature>
<dbReference type="Gene3D" id="2.170.270.10">
    <property type="entry name" value="SET domain"/>
    <property type="match status" value="1"/>
</dbReference>
<dbReference type="OrthoDB" id="1928087at2759"/>
<feature type="compositionally biased region" description="Basic residues" evidence="5">
    <location>
        <begin position="481"/>
        <end position="497"/>
    </location>
</feature>
<dbReference type="GO" id="GO:0070210">
    <property type="term" value="C:Rpd3L-Expanded complex"/>
    <property type="evidence" value="ECO:0007669"/>
    <property type="project" value="TreeGrafter"/>
</dbReference>
<dbReference type="PANTHER" id="PTHR46462">
    <property type="entry name" value="UPSET, ISOFORM A"/>
    <property type="match status" value="1"/>
</dbReference>
<evidence type="ECO:0000313" key="8">
    <source>
        <dbReference type="Proteomes" id="UP000028045"/>
    </source>
</evidence>
<gene>
    <name evidence="7" type="ORF">S7711_00816</name>
</gene>
<keyword evidence="2" id="KW-0863">Zinc-finger</keyword>
<evidence type="ECO:0000256" key="4">
    <source>
        <dbReference type="ARBA" id="ARBA00022853"/>
    </source>
</evidence>
<evidence type="ECO:0000256" key="1">
    <source>
        <dbReference type="ARBA" id="ARBA00022723"/>
    </source>
</evidence>
<feature type="compositionally biased region" description="Low complexity" evidence="5">
    <location>
        <begin position="171"/>
        <end position="196"/>
    </location>
</feature>
<evidence type="ECO:0000313" key="7">
    <source>
        <dbReference type="EMBL" id="KEY70979.1"/>
    </source>
</evidence>
<dbReference type="Gene3D" id="3.30.40.10">
    <property type="entry name" value="Zinc/RING finger domain, C3HC4 (zinc finger)"/>
    <property type="match status" value="1"/>
</dbReference>
<dbReference type="InterPro" id="IPR001214">
    <property type="entry name" value="SET_dom"/>
</dbReference>
<keyword evidence="1" id="KW-0479">Metal-binding</keyword>
<organism evidence="7 8">
    <name type="scientific">Stachybotrys chartarum (strain CBS 109288 / IBT 7711)</name>
    <name type="common">Toxic black mold</name>
    <name type="synonym">Stilbospora chartarum</name>
    <dbReference type="NCBI Taxonomy" id="1280523"/>
    <lineage>
        <taxon>Eukaryota</taxon>
        <taxon>Fungi</taxon>
        <taxon>Dikarya</taxon>
        <taxon>Ascomycota</taxon>
        <taxon>Pezizomycotina</taxon>
        <taxon>Sordariomycetes</taxon>
        <taxon>Hypocreomycetidae</taxon>
        <taxon>Hypocreales</taxon>
        <taxon>Stachybotryaceae</taxon>
        <taxon>Stachybotrys</taxon>
    </lineage>
</organism>
<feature type="compositionally biased region" description="Low complexity" evidence="5">
    <location>
        <begin position="593"/>
        <end position="610"/>
    </location>
</feature>
<sequence>MTDKPTPLPAIAAVASHTIGVQDPVIKDEISHEVEPVEEEPYTIKCICNFSDDDGNTIYCETCDTWQHIDCFYPNNREEAIREDFAHSCAECQPRSLDRQKAIERILRLRNAVIQEVDKKPKRPPSKSHKKKPRPNELQINAHPGSTMETGKHTSPSENHPPAKKAKTSHRPSQSISSQPSKRSPPYNNPRASTAHPPSPATTPPDLPDDFLIHHYSAGFHSLYDEHEVPDAHNNTYASLKIPTALTTWVRHPETMKQEVGHTPSEVFQKGLDKLEHKPTLEVKDATRSLELGPTLRWRFLTTTSPIQKDVPLIELNGEIGFQKDYCADPDNLWADLSSPLPFVFFHPVLPLYIDTRKEGSRARYIRRSCKPNAQLDTYLSEDTVYHFWLVSDRHIGVDEQITLPWDFRLDKTVCPRWLHLLGLREDETPGHDDFEMEASEYTSISNWIDRILSEYGGCACDLDNNCAFARFHRRYLHGRTHGRVTNGKKRQRKPRMHTISPTSTGHATNSRAASEGNGDDNTDHDGRDDSGSSRSKPPSRDRTPHRQGSLDQPGILTEPTDRDKRKVAMVEDSFRRMEQQQQPPRKKKRTSDGTATSSSSTKTKPRTGSAASQVNTTEPVQTRSQSGSPASRHSPQLPDAIDSLGQAQESRSSRSRQTSSVPRPAYCDAAVQTDPVDGQWFSDPSRSPRPRKKIVRLAVRLLNSRYRDRPHEDKLQLHSEATQVSTSTTMDIDHPAFNDDKLAEIGALKDAVGSTTYEMEQSSPIDTAPGPPMLNGNDSTQPMATKGAALRVQLPPVPTFDNTGLNPPSATTPQSTSSTIVHSPFSNTTNSPFVPSAGTMVTQPSPVKKKLSLSDYTKSRLNKSAGKVAGGNAILKSSISNPDDIKIDAIMESPSTEKPEDEYSAPATAAA</sequence>
<feature type="region of interest" description="Disordered" evidence="5">
    <location>
        <begin position="891"/>
        <end position="912"/>
    </location>
</feature>
<name>A0A084B0A0_STACB</name>
<dbReference type="InterPro" id="IPR013083">
    <property type="entry name" value="Znf_RING/FYVE/PHD"/>
</dbReference>
<dbReference type="InterPro" id="IPR019787">
    <property type="entry name" value="Znf_PHD-finger"/>
</dbReference>
<dbReference type="PANTHER" id="PTHR46462:SF3">
    <property type="entry name" value="UPSET, ISOFORM A"/>
    <property type="match status" value="1"/>
</dbReference>
<evidence type="ECO:0000256" key="3">
    <source>
        <dbReference type="ARBA" id="ARBA00022833"/>
    </source>
</evidence>
<dbReference type="GO" id="GO:0006325">
    <property type="term" value="P:chromatin organization"/>
    <property type="evidence" value="ECO:0007669"/>
    <property type="project" value="UniProtKB-KW"/>
</dbReference>
<keyword evidence="3" id="KW-0862">Zinc</keyword>
<dbReference type="InterPro" id="IPR046341">
    <property type="entry name" value="SET_dom_sf"/>
</dbReference>
<keyword evidence="8" id="KW-1185">Reference proteome</keyword>
<dbReference type="InterPro" id="IPR011011">
    <property type="entry name" value="Znf_FYVE_PHD"/>
</dbReference>
<feature type="region of interest" description="Disordered" evidence="5">
    <location>
        <begin position="481"/>
        <end position="665"/>
    </location>
</feature>
<feature type="compositionally biased region" description="Basic residues" evidence="5">
    <location>
        <begin position="120"/>
        <end position="133"/>
    </location>
</feature>
<dbReference type="AlphaFoldDB" id="A0A084B0A0"/>
<dbReference type="SUPFAM" id="SSF82199">
    <property type="entry name" value="SET domain"/>
    <property type="match status" value="1"/>
</dbReference>
<protein>
    <recommendedName>
        <fullName evidence="6">SET domain-containing protein</fullName>
    </recommendedName>
</protein>
<dbReference type="SMART" id="SM00317">
    <property type="entry name" value="SET"/>
    <property type="match status" value="1"/>
</dbReference>
<dbReference type="HOGENOM" id="CLU_009510_1_0_1"/>
<dbReference type="InterPro" id="IPR001965">
    <property type="entry name" value="Znf_PHD"/>
</dbReference>
<dbReference type="Pfam" id="PF00856">
    <property type="entry name" value="SET"/>
    <property type="match status" value="1"/>
</dbReference>
<dbReference type="GO" id="GO:0034967">
    <property type="term" value="C:Set3 complex"/>
    <property type="evidence" value="ECO:0007669"/>
    <property type="project" value="TreeGrafter"/>
</dbReference>
<feature type="region of interest" description="Disordered" evidence="5">
    <location>
        <begin position="114"/>
        <end position="210"/>
    </location>
</feature>
<dbReference type="EMBL" id="KL648402">
    <property type="protein sequence ID" value="KEY70979.1"/>
    <property type="molecule type" value="Genomic_DNA"/>
</dbReference>
<accession>A0A084B0A0</accession>
<dbReference type="Pfam" id="PF00628">
    <property type="entry name" value="PHD"/>
    <property type="match status" value="1"/>
</dbReference>
<dbReference type="GO" id="GO:0006355">
    <property type="term" value="P:regulation of DNA-templated transcription"/>
    <property type="evidence" value="ECO:0007669"/>
    <property type="project" value="TreeGrafter"/>
</dbReference>
<dbReference type="GO" id="GO:0008270">
    <property type="term" value="F:zinc ion binding"/>
    <property type="evidence" value="ECO:0007669"/>
    <property type="project" value="UniProtKB-KW"/>
</dbReference>
<feature type="compositionally biased region" description="Polar residues" evidence="5">
    <location>
        <begin position="147"/>
        <end position="158"/>
    </location>
</feature>